<dbReference type="Pfam" id="PF10199">
    <property type="entry name" value="Adaptin_binding"/>
    <property type="match status" value="1"/>
</dbReference>
<gene>
    <name evidence="2" type="ORF">EX30DRAFT_337416</name>
</gene>
<dbReference type="Proteomes" id="UP000298138">
    <property type="component" value="Unassembled WGS sequence"/>
</dbReference>
<dbReference type="STRING" id="341454.A0A4V3SJR5"/>
<feature type="compositionally biased region" description="Low complexity" evidence="1">
    <location>
        <begin position="78"/>
        <end position="88"/>
    </location>
</feature>
<sequence>MSLPTPSPITNPRRLLLLGTKNSGKLFLLQSLTGSLPPLLASSAYPSSHAGLSHTLPLCTTYFTADIPVWIDELPAPTSSASAPSVTADELATTTTKDSEEPKSLELQTWVDGFLTPEARPVREALGAIILTIRKPTSHDGFNAVKPLLQAVGKVAAACGAPGYGSWDGTILIVAMPQSVAPRLEVTDDEWETMVGEELGMVAAEWVDFEAKGRGEEGEVRGLERVKEALECTDWYSSDSGGGFGGVGDLGEILGLSDNEGDEDTWGEMQFSGDGDDGKKSGGEKDEEDEDPVGSLDTLLHQRKKDPLVEIGDEMQREMWGLREAIEKAATHEEEDEEGQEKAVEELESIMGKLLAVREMGQDLPPDERRRMASKAIAELLKM</sequence>
<feature type="region of interest" description="Disordered" evidence="1">
    <location>
        <begin position="254"/>
        <end position="311"/>
    </location>
</feature>
<accession>A0A4V3SJR5</accession>
<dbReference type="AlphaFoldDB" id="A0A4V3SJR5"/>
<protein>
    <recommendedName>
        <fullName evidence="4">Increased recombination centers protein 6</fullName>
    </recommendedName>
</protein>
<evidence type="ECO:0000313" key="2">
    <source>
        <dbReference type="EMBL" id="TGZ84985.1"/>
    </source>
</evidence>
<reference evidence="2 3" key="1">
    <citation type="submission" date="2019-04" db="EMBL/GenBank/DDBJ databases">
        <title>Comparative genomics and transcriptomics to analyze fruiting body development in filamentous ascomycetes.</title>
        <authorList>
            <consortium name="DOE Joint Genome Institute"/>
            <person name="Lutkenhaus R."/>
            <person name="Traeger S."/>
            <person name="Breuer J."/>
            <person name="Kuo A."/>
            <person name="Lipzen A."/>
            <person name="Pangilinan J."/>
            <person name="Dilworth D."/>
            <person name="Sandor L."/>
            <person name="Poggeler S."/>
            <person name="Barry K."/>
            <person name="Grigoriev I.V."/>
            <person name="Nowrousian M."/>
        </authorList>
    </citation>
    <scope>NUCLEOTIDE SEQUENCE [LARGE SCALE GENOMIC DNA]</scope>
    <source>
        <strain evidence="2 3">CBS 389.68</strain>
    </source>
</reference>
<organism evidence="2 3">
    <name type="scientific">Ascodesmis nigricans</name>
    <dbReference type="NCBI Taxonomy" id="341454"/>
    <lineage>
        <taxon>Eukaryota</taxon>
        <taxon>Fungi</taxon>
        <taxon>Dikarya</taxon>
        <taxon>Ascomycota</taxon>
        <taxon>Pezizomycotina</taxon>
        <taxon>Pezizomycetes</taxon>
        <taxon>Pezizales</taxon>
        <taxon>Ascodesmidaceae</taxon>
        <taxon>Ascodesmis</taxon>
    </lineage>
</organism>
<dbReference type="EMBL" id="ML220112">
    <property type="protein sequence ID" value="TGZ84985.1"/>
    <property type="molecule type" value="Genomic_DNA"/>
</dbReference>
<dbReference type="Gene3D" id="3.40.50.11960">
    <property type="match status" value="1"/>
</dbReference>
<keyword evidence="3" id="KW-1185">Reference proteome</keyword>
<dbReference type="PANTHER" id="PTHR28043">
    <property type="entry name" value="INCREASED RECOMBINATION CENTERS PROTEIN 6"/>
    <property type="match status" value="1"/>
</dbReference>
<evidence type="ECO:0000313" key="3">
    <source>
        <dbReference type="Proteomes" id="UP000298138"/>
    </source>
</evidence>
<dbReference type="GO" id="GO:0016192">
    <property type="term" value="P:vesicle-mediated transport"/>
    <property type="evidence" value="ECO:0007669"/>
    <property type="project" value="InterPro"/>
</dbReference>
<dbReference type="InterPro" id="IPR034627">
    <property type="entry name" value="Irc6"/>
</dbReference>
<dbReference type="OrthoDB" id="6425924at2759"/>
<dbReference type="InParanoid" id="A0A4V3SJR5"/>
<evidence type="ECO:0008006" key="4">
    <source>
        <dbReference type="Google" id="ProtNLM"/>
    </source>
</evidence>
<proteinExistence type="predicted"/>
<name>A0A4V3SJR5_9PEZI</name>
<dbReference type="GO" id="GO:0030674">
    <property type="term" value="F:protein-macromolecule adaptor activity"/>
    <property type="evidence" value="ECO:0007669"/>
    <property type="project" value="TreeGrafter"/>
</dbReference>
<evidence type="ECO:0000256" key="1">
    <source>
        <dbReference type="SAM" id="MobiDB-lite"/>
    </source>
</evidence>
<feature type="region of interest" description="Disordered" evidence="1">
    <location>
        <begin position="78"/>
        <end position="103"/>
    </location>
</feature>
<dbReference type="PANTHER" id="PTHR28043:SF1">
    <property type="entry name" value="INCREASED RECOMBINATION CENTERS PROTEIN 6"/>
    <property type="match status" value="1"/>
</dbReference>